<gene>
    <name evidence="1" type="ORF">L6452_15307</name>
</gene>
<name>A0ACB9CNI1_ARCLA</name>
<dbReference type="Proteomes" id="UP001055879">
    <property type="component" value="Linkage Group LG04"/>
</dbReference>
<proteinExistence type="predicted"/>
<organism evidence="1 2">
    <name type="scientific">Arctium lappa</name>
    <name type="common">Greater burdock</name>
    <name type="synonym">Lappa major</name>
    <dbReference type="NCBI Taxonomy" id="4217"/>
    <lineage>
        <taxon>Eukaryota</taxon>
        <taxon>Viridiplantae</taxon>
        <taxon>Streptophyta</taxon>
        <taxon>Embryophyta</taxon>
        <taxon>Tracheophyta</taxon>
        <taxon>Spermatophyta</taxon>
        <taxon>Magnoliopsida</taxon>
        <taxon>eudicotyledons</taxon>
        <taxon>Gunneridae</taxon>
        <taxon>Pentapetalae</taxon>
        <taxon>asterids</taxon>
        <taxon>campanulids</taxon>
        <taxon>Asterales</taxon>
        <taxon>Asteraceae</taxon>
        <taxon>Carduoideae</taxon>
        <taxon>Cardueae</taxon>
        <taxon>Arctiinae</taxon>
        <taxon>Arctium</taxon>
    </lineage>
</organism>
<dbReference type="EMBL" id="CM042050">
    <property type="protein sequence ID" value="KAI3735793.1"/>
    <property type="molecule type" value="Genomic_DNA"/>
</dbReference>
<reference evidence="2" key="1">
    <citation type="journal article" date="2022" name="Mol. Ecol. Resour.">
        <title>The genomes of chicory, endive, great burdock and yacon provide insights into Asteraceae palaeo-polyploidization history and plant inulin production.</title>
        <authorList>
            <person name="Fan W."/>
            <person name="Wang S."/>
            <person name="Wang H."/>
            <person name="Wang A."/>
            <person name="Jiang F."/>
            <person name="Liu H."/>
            <person name="Zhao H."/>
            <person name="Xu D."/>
            <person name="Zhang Y."/>
        </authorList>
    </citation>
    <scope>NUCLEOTIDE SEQUENCE [LARGE SCALE GENOMIC DNA]</scope>
    <source>
        <strain evidence="2">cv. Niubang</strain>
    </source>
</reference>
<protein>
    <submittedName>
        <fullName evidence="1">Uncharacterized protein</fullName>
    </submittedName>
</protein>
<sequence>MSAKQESVIRPTANFRPSIWGDQFLEYDEQEEQDGIHEQVVEDLKAEVRKEILTNLNDQAEHTNLLKLVDAIQRLGIAYYFEDEINEALQHIYVAYGDNWSGGCTSLWFRLLRQQGLFVSCDLFKNYMDKDGAFKESLTNDVQAMLDLYEATYMRVEGEVILDDALVFTRTRLDNLSKDHLLGINIDSTQIKEALKQPIVKRFPRLQALCYIPFYQQQATPNVYLLKLAKLGFNLLQSLHKKELSQLSRWWKDYDVPNNFSYARNRLVELYFWAQGVFFEPKYSQSRIFLTKVFGIASIVDDTYDAYGTYEELEIFTEAIQRWSITCLDVLPEYMKPLYQMVMDVNKQMEEIMANEGKSYHVNYVKECIIEYVTSHMIEAKWRNEGYIPTMEEYISVSFITSGYKLLATASFVGMGDIITEESFKWLCSNPPLLKASCAICRFQDDIVTHKEEQERKHVASSIECYMKQFGGTEEHVRDLFSKKVEDAWKEMIRESLICKDVPMPVIMRLINFACAIDLMYKDRDTYTHVGDEMINHIKSLLIDPMST</sequence>
<accession>A0ACB9CNI1</accession>
<keyword evidence="2" id="KW-1185">Reference proteome</keyword>
<evidence type="ECO:0000313" key="1">
    <source>
        <dbReference type="EMBL" id="KAI3735793.1"/>
    </source>
</evidence>
<evidence type="ECO:0000313" key="2">
    <source>
        <dbReference type="Proteomes" id="UP001055879"/>
    </source>
</evidence>
<reference evidence="1 2" key="2">
    <citation type="journal article" date="2022" name="Mol. Ecol. Resour.">
        <title>The genomes of chicory, endive, great burdock and yacon provide insights into Asteraceae paleo-polyploidization history and plant inulin production.</title>
        <authorList>
            <person name="Fan W."/>
            <person name="Wang S."/>
            <person name="Wang H."/>
            <person name="Wang A."/>
            <person name="Jiang F."/>
            <person name="Liu H."/>
            <person name="Zhao H."/>
            <person name="Xu D."/>
            <person name="Zhang Y."/>
        </authorList>
    </citation>
    <scope>NUCLEOTIDE SEQUENCE [LARGE SCALE GENOMIC DNA]</scope>
    <source>
        <strain evidence="2">cv. Niubang</strain>
    </source>
</reference>
<comment type="caution">
    <text evidence="1">The sequence shown here is derived from an EMBL/GenBank/DDBJ whole genome shotgun (WGS) entry which is preliminary data.</text>
</comment>